<dbReference type="InterPro" id="IPR015886">
    <property type="entry name" value="H2TH_FPG"/>
</dbReference>
<keyword evidence="9" id="KW-0234">DNA repair</keyword>
<dbReference type="EC" id="4.2.99.18" evidence="16"/>
<dbReference type="InterPro" id="IPR010979">
    <property type="entry name" value="Ribosomal_uS13-like_H2TH"/>
</dbReference>
<dbReference type="SUPFAM" id="SSF81624">
    <property type="entry name" value="N-terminal domain of MutM-like DNA repair proteins"/>
    <property type="match status" value="1"/>
</dbReference>
<evidence type="ECO:0000256" key="6">
    <source>
        <dbReference type="ARBA" id="ARBA00022801"/>
    </source>
</evidence>
<evidence type="ECO:0000313" key="17">
    <source>
        <dbReference type="Proteomes" id="UP001235840"/>
    </source>
</evidence>
<evidence type="ECO:0000256" key="8">
    <source>
        <dbReference type="ARBA" id="ARBA00023125"/>
    </source>
</evidence>
<sequence length="270" mass="31178">MPELPEMENYRILLSQIIVNQRIVRVQINREKSINVEVERFHNAISHQKVIRIERRAKHLLFNLENGNILLLHLMLGGWMYFGSYEDKPDRTVQIQLTFPEGELYFIGLRLGYLHLYPSQMAVNQKLIELGPEPLESGFTLSFFESYIQGKRGRLKTVLVDQSFLSGIGNCYSDEICFAAQLLPKRDIAKLSDQEIKRLYHSIQKVLTDATAGGGYMEHPLYKSDKQTGAFDERCMIYDREGEPCQRCGSPIVKEMLSSRKMFFCVGCQI</sequence>
<keyword evidence="7" id="KW-0862">Zinc</keyword>
<evidence type="ECO:0000313" key="16">
    <source>
        <dbReference type="EMBL" id="MDQ0167639.1"/>
    </source>
</evidence>
<dbReference type="SMART" id="SM00898">
    <property type="entry name" value="Fapy_DNA_glyco"/>
    <property type="match status" value="1"/>
</dbReference>
<comment type="catalytic activity">
    <reaction evidence="1">
        <text>Hydrolysis of DNA containing ring-opened 7-methylguanine residues, releasing 2,6-diamino-4-hydroxy-5-(N-methyl)formamidopyrimidine.</text>
        <dbReference type="EC" id="3.2.2.23"/>
    </reaction>
</comment>
<keyword evidence="3" id="KW-0479">Metal-binding</keyword>
<feature type="domain" description="Formamidopyrimidine-DNA glycosylase catalytic" evidence="15">
    <location>
        <begin position="2"/>
        <end position="179"/>
    </location>
</feature>
<keyword evidence="17" id="KW-1185">Reference proteome</keyword>
<dbReference type="SMART" id="SM01232">
    <property type="entry name" value="H2TH"/>
    <property type="match status" value="1"/>
</dbReference>
<evidence type="ECO:0000256" key="9">
    <source>
        <dbReference type="ARBA" id="ARBA00023204"/>
    </source>
</evidence>
<dbReference type="Pfam" id="PF01149">
    <property type="entry name" value="Fapy_DNA_glyco"/>
    <property type="match status" value="1"/>
</dbReference>
<keyword evidence="10 16" id="KW-0456">Lyase</keyword>
<dbReference type="SUPFAM" id="SSF57716">
    <property type="entry name" value="Glucocorticoid receptor-like (DNA-binding domain)"/>
    <property type="match status" value="1"/>
</dbReference>
<dbReference type="EMBL" id="JAUSTY010000018">
    <property type="protein sequence ID" value="MDQ0167639.1"/>
    <property type="molecule type" value="Genomic_DNA"/>
</dbReference>
<dbReference type="RefSeq" id="WP_307396712.1">
    <property type="nucleotide sequence ID" value="NZ_BAAADK010000032.1"/>
</dbReference>
<keyword evidence="6 16" id="KW-0378">Hydrolase</keyword>
<dbReference type="Gene3D" id="3.20.190.10">
    <property type="entry name" value="MutM-like, N-terminal"/>
    <property type="match status" value="1"/>
</dbReference>
<dbReference type="Pfam" id="PF06831">
    <property type="entry name" value="H2TH"/>
    <property type="match status" value="1"/>
</dbReference>
<gene>
    <name evidence="16" type="ORF">J2S11_003566</name>
</gene>
<keyword evidence="4" id="KW-0227">DNA damage</keyword>
<proteinExistence type="inferred from homology"/>
<keyword evidence="5 13" id="KW-0863">Zinc-finger</keyword>
<dbReference type="Proteomes" id="UP001235840">
    <property type="component" value="Unassembled WGS sequence"/>
</dbReference>
<evidence type="ECO:0000256" key="4">
    <source>
        <dbReference type="ARBA" id="ARBA00022763"/>
    </source>
</evidence>
<keyword evidence="11" id="KW-0511">Multifunctional enzyme</keyword>
<evidence type="ECO:0000259" key="15">
    <source>
        <dbReference type="PROSITE" id="PS51068"/>
    </source>
</evidence>
<keyword evidence="12 16" id="KW-0326">Glycosidase</keyword>
<dbReference type="InterPro" id="IPR012319">
    <property type="entry name" value="FPG_cat"/>
</dbReference>
<dbReference type="Gene3D" id="1.10.8.50">
    <property type="match status" value="1"/>
</dbReference>
<evidence type="ECO:0000256" key="3">
    <source>
        <dbReference type="ARBA" id="ARBA00022723"/>
    </source>
</evidence>
<name>A0ABT9W318_9BACI</name>
<dbReference type="PROSITE" id="PS51066">
    <property type="entry name" value="ZF_FPG_2"/>
    <property type="match status" value="1"/>
</dbReference>
<evidence type="ECO:0000256" key="1">
    <source>
        <dbReference type="ARBA" id="ARBA00001668"/>
    </source>
</evidence>
<evidence type="ECO:0000256" key="12">
    <source>
        <dbReference type="ARBA" id="ARBA00023295"/>
    </source>
</evidence>
<keyword evidence="8" id="KW-0238">DNA-binding</keyword>
<evidence type="ECO:0000256" key="7">
    <source>
        <dbReference type="ARBA" id="ARBA00022833"/>
    </source>
</evidence>
<comment type="similarity">
    <text evidence="2">Belongs to the FPG family.</text>
</comment>
<evidence type="ECO:0000256" key="13">
    <source>
        <dbReference type="PROSITE-ProRule" id="PRU00391"/>
    </source>
</evidence>
<evidence type="ECO:0000256" key="2">
    <source>
        <dbReference type="ARBA" id="ARBA00009409"/>
    </source>
</evidence>
<evidence type="ECO:0000256" key="11">
    <source>
        <dbReference type="ARBA" id="ARBA00023268"/>
    </source>
</evidence>
<dbReference type="GO" id="GO:0008534">
    <property type="term" value="F:oxidized purine nucleobase lesion DNA N-glycosylase activity"/>
    <property type="evidence" value="ECO:0007669"/>
    <property type="project" value="UniProtKB-EC"/>
</dbReference>
<dbReference type="EC" id="3.2.2.23" evidence="16"/>
<dbReference type="PANTHER" id="PTHR22993:SF9">
    <property type="entry name" value="FORMAMIDOPYRIMIDINE-DNA GLYCOSYLASE"/>
    <property type="match status" value="1"/>
</dbReference>
<dbReference type="GO" id="GO:0140078">
    <property type="term" value="F:class I DNA-(apurinic or apyrimidinic site) endonuclease activity"/>
    <property type="evidence" value="ECO:0007669"/>
    <property type="project" value="UniProtKB-EC"/>
</dbReference>
<dbReference type="InterPro" id="IPR035937">
    <property type="entry name" value="FPG_N"/>
</dbReference>
<evidence type="ECO:0000256" key="10">
    <source>
        <dbReference type="ARBA" id="ARBA00023239"/>
    </source>
</evidence>
<comment type="caution">
    <text evidence="16">The sequence shown here is derived from an EMBL/GenBank/DDBJ whole genome shotgun (WGS) entry which is preliminary data.</text>
</comment>
<organism evidence="16 17">
    <name type="scientific">Caldalkalibacillus horti</name>
    <dbReference type="NCBI Taxonomy" id="77523"/>
    <lineage>
        <taxon>Bacteria</taxon>
        <taxon>Bacillati</taxon>
        <taxon>Bacillota</taxon>
        <taxon>Bacilli</taxon>
        <taxon>Bacillales</taxon>
        <taxon>Bacillaceae</taxon>
        <taxon>Caldalkalibacillus</taxon>
    </lineage>
</organism>
<accession>A0ABT9W318</accession>
<dbReference type="SUPFAM" id="SSF46946">
    <property type="entry name" value="S13-like H2TH domain"/>
    <property type="match status" value="1"/>
</dbReference>
<protein>
    <submittedName>
        <fullName evidence="16">Formamidopyrimidine-DNA glycosylase</fullName>
        <ecNumber evidence="16">3.2.2.23</ecNumber>
        <ecNumber evidence="16">4.2.99.18</ecNumber>
    </submittedName>
</protein>
<reference evidence="16 17" key="1">
    <citation type="submission" date="2023-07" db="EMBL/GenBank/DDBJ databases">
        <title>Genomic Encyclopedia of Type Strains, Phase IV (KMG-IV): sequencing the most valuable type-strain genomes for metagenomic binning, comparative biology and taxonomic classification.</title>
        <authorList>
            <person name="Goeker M."/>
        </authorList>
    </citation>
    <scope>NUCLEOTIDE SEQUENCE [LARGE SCALE GENOMIC DNA]</scope>
    <source>
        <strain evidence="16 17">DSM 12751</strain>
    </source>
</reference>
<dbReference type="PANTHER" id="PTHR22993">
    <property type="entry name" value="FORMAMIDOPYRIMIDINE-DNA GLYCOSYLASE"/>
    <property type="match status" value="1"/>
</dbReference>
<evidence type="ECO:0000259" key="14">
    <source>
        <dbReference type="PROSITE" id="PS51066"/>
    </source>
</evidence>
<feature type="domain" description="FPG-type" evidence="14">
    <location>
        <begin position="236"/>
        <end position="270"/>
    </location>
</feature>
<dbReference type="PROSITE" id="PS51068">
    <property type="entry name" value="FPG_CAT"/>
    <property type="match status" value="1"/>
</dbReference>
<evidence type="ECO:0000256" key="5">
    <source>
        <dbReference type="ARBA" id="ARBA00022771"/>
    </source>
</evidence>
<dbReference type="InterPro" id="IPR000214">
    <property type="entry name" value="Znf_DNA_glyclase/AP_lyase"/>
</dbReference>